<evidence type="ECO:0000256" key="1">
    <source>
        <dbReference type="SAM" id="SignalP"/>
    </source>
</evidence>
<evidence type="ECO:0000313" key="2">
    <source>
        <dbReference type="EMBL" id="GAY76964.1"/>
    </source>
</evidence>
<accession>A0A4Y1ZD45</accession>
<feature type="signal peptide" evidence="1">
    <location>
        <begin position="1"/>
        <end position="19"/>
    </location>
</feature>
<comment type="caution">
    <text evidence="2">The sequence shown here is derived from an EMBL/GenBank/DDBJ whole genome shotgun (WGS) entry which is preliminary data.</text>
</comment>
<dbReference type="Proteomes" id="UP000319716">
    <property type="component" value="Unassembled WGS sequence"/>
</dbReference>
<dbReference type="AlphaFoldDB" id="A0A4Y1ZD45"/>
<feature type="chain" id="PRO_5021391884" evidence="1">
    <location>
        <begin position="20"/>
        <end position="60"/>
    </location>
</feature>
<organism evidence="2 3">
    <name type="scientific">Sporolactobacillus inulinus</name>
    <dbReference type="NCBI Taxonomy" id="2078"/>
    <lineage>
        <taxon>Bacteria</taxon>
        <taxon>Bacillati</taxon>
        <taxon>Bacillota</taxon>
        <taxon>Bacilli</taxon>
        <taxon>Bacillales</taxon>
        <taxon>Sporolactobacillaceae</taxon>
        <taxon>Sporolactobacillus</taxon>
    </lineage>
</organism>
<keyword evidence="1" id="KW-0732">Signal</keyword>
<sequence>MVLFVALFGLAVNPFSAFAKDWYFKPAKNHQPATTEPEYEALLKKYDGIYIGDSSKKNCF</sequence>
<proteinExistence type="predicted"/>
<evidence type="ECO:0000313" key="3">
    <source>
        <dbReference type="Proteomes" id="UP000319716"/>
    </source>
</evidence>
<protein>
    <submittedName>
        <fullName evidence="2">Uncharacterized protein</fullName>
    </submittedName>
</protein>
<name>A0A4Y1ZD45_9BACL</name>
<gene>
    <name evidence="2" type="ORF">NBRC111894_2518</name>
</gene>
<reference evidence="2 3" key="1">
    <citation type="submission" date="2017-11" db="EMBL/GenBank/DDBJ databases">
        <title>Draft Genome Sequence of Sporolactobacillus inulinus NBRC 111894 Isolated from Koso, a Japanese Sugar-Vegetable Fermented Beverage.</title>
        <authorList>
            <person name="Chiou T.Y."/>
            <person name="Oshima K."/>
            <person name="Suda W."/>
            <person name="Hattori M."/>
            <person name="Takahashi T."/>
        </authorList>
    </citation>
    <scope>NUCLEOTIDE SEQUENCE [LARGE SCALE GENOMIC DNA]</scope>
    <source>
        <strain evidence="2 3">NBRC111894</strain>
    </source>
</reference>
<dbReference type="EMBL" id="BEXB01000019">
    <property type="protein sequence ID" value="GAY76964.1"/>
    <property type="molecule type" value="Genomic_DNA"/>
</dbReference>